<protein>
    <submittedName>
        <fullName evidence="2">Alpha/beta hydrolase</fullName>
    </submittedName>
</protein>
<evidence type="ECO:0000313" key="2">
    <source>
        <dbReference type="EMBL" id="AZL60736.1"/>
    </source>
</evidence>
<evidence type="ECO:0000313" key="3">
    <source>
        <dbReference type="Proteomes" id="UP000282002"/>
    </source>
</evidence>
<organism evidence="2 3">
    <name type="scientific">Tabrizicola piscis</name>
    <dbReference type="NCBI Taxonomy" id="2494374"/>
    <lineage>
        <taxon>Bacteria</taxon>
        <taxon>Pseudomonadati</taxon>
        <taxon>Pseudomonadota</taxon>
        <taxon>Alphaproteobacteria</taxon>
        <taxon>Rhodobacterales</taxon>
        <taxon>Paracoccaceae</taxon>
        <taxon>Tabrizicola</taxon>
    </lineage>
</organism>
<dbReference type="PANTHER" id="PTHR43689">
    <property type="entry name" value="HYDROLASE"/>
    <property type="match status" value="1"/>
</dbReference>
<dbReference type="OrthoDB" id="9785847at2"/>
<dbReference type="PANTHER" id="PTHR43689:SF8">
    <property type="entry name" value="ALPHA_BETA-HYDROLASES SUPERFAMILY PROTEIN"/>
    <property type="match status" value="1"/>
</dbReference>
<proteinExistence type="predicted"/>
<dbReference type="PRINTS" id="PR00412">
    <property type="entry name" value="EPOXHYDRLASE"/>
</dbReference>
<keyword evidence="3" id="KW-1185">Reference proteome</keyword>
<dbReference type="Gene3D" id="3.40.50.1820">
    <property type="entry name" value="alpha/beta hydrolase"/>
    <property type="match status" value="1"/>
</dbReference>
<dbReference type="InterPro" id="IPR000639">
    <property type="entry name" value="Epox_hydrolase-like"/>
</dbReference>
<name>A0A3S8UAW0_9RHOB</name>
<dbReference type="GO" id="GO:0016787">
    <property type="term" value="F:hydrolase activity"/>
    <property type="evidence" value="ECO:0007669"/>
    <property type="project" value="UniProtKB-KW"/>
</dbReference>
<sequence length="313" mass="33757">MGRGPSVKRMMMWGLAILVLGLAALALWLYTPDRPRAALEAAYLRAPADLVDVAGVRLHLRDEGPKTARAVVLLHGIGSSLHTFDDWAKGLVPRYRVIRYDLPGAGLSGPDPEALYSDERAVAQLLAVLDHLGVARATLAGNSIGGRLAWRFAAAHPDRVEGLILIAPDGYASPGFDYGKPPAVPAVLEAMRFALPKWALRPNIAAAYADPARLTDAVLERYHALLLAPGNRAAMLDRMRQTVLVPPEPFLRGITVPVLLLWGQEDAMIPVANAQDYLAELPDARLVTLPGVGHVPQEEAPDESLAPVLEFLD</sequence>
<evidence type="ECO:0000259" key="1">
    <source>
        <dbReference type="Pfam" id="PF00561"/>
    </source>
</evidence>
<gene>
    <name evidence="2" type="ORF">EI545_19075</name>
</gene>
<dbReference type="AlphaFoldDB" id="A0A3S8UAW0"/>
<dbReference type="PRINTS" id="PR00111">
    <property type="entry name" value="ABHYDROLASE"/>
</dbReference>
<dbReference type="InterPro" id="IPR000073">
    <property type="entry name" value="AB_hydrolase_1"/>
</dbReference>
<dbReference type="SUPFAM" id="SSF53474">
    <property type="entry name" value="alpha/beta-Hydrolases"/>
    <property type="match status" value="1"/>
</dbReference>
<dbReference type="Pfam" id="PF00561">
    <property type="entry name" value="Abhydrolase_1"/>
    <property type="match status" value="1"/>
</dbReference>
<reference evidence="2 3" key="1">
    <citation type="submission" date="2018-12" db="EMBL/GenBank/DDBJ databases">
        <title>Complete genome sequencing of Tabrizicola sp. K13M18.</title>
        <authorList>
            <person name="Bae J.-W."/>
        </authorList>
    </citation>
    <scope>NUCLEOTIDE SEQUENCE [LARGE SCALE GENOMIC DNA]</scope>
    <source>
        <strain evidence="2 3">K13M18</strain>
    </source>
</reference>
<accession>A0A3S8UAW0</accession>
<dbReference type="InterPro" id="IPR029058">
    <property type="entry name" value="AB_hydrolase_fold"/>
</dbReference>
<dbReference type="EMBL" id="CP034328">
    <property type="protein sequence ID" value="AZL60736.1"/>
    <property type="molecule type" value="Genomic_DNA"/>
</dbReference>
<dbReference type="Proteomes" id="UP000282002">
    <property type="component" value="Chromosome"/>
</dbReference>
<feature type="domain" description="AB hydrolase-1" evidence="1">
    <location>
        <begin position="70"/>
        <end position="301"/>
    </location>
</feature>
<keyword evidence="2" id="KW-0378">Hydrolase</keyword>
<dbReference type="KEGG" id="taw:EI545_19075"/>